<dbReference type="OrthoDB" id="955560at2"/>
<gene>
    <name evidence="1" type="ORF">FEN17_22780</name>
</gene>
<organism evidence="1 2">
    <name type="scientific">Dyadobacter luticola</name>
    <dbReference type="NCBI Taxonomy" id="1979387"/>
    <lineage>
        <taxon>Bacteria</taxon>
        <taxon>Pseudomonadati</taxon>
        <taxon>Bacteroidota</taxon>
        <taxon>Cytophagia</taxon>
        <taxon>Cytophagales</taxon>
        <taxon>Spirosomataceae</taxon>
        <taxon>Dyadobacter</taxon>
    </lineage>
</organism>
<dbReference type="Proteomes" id="UP000306402">
    <property type="component" value="Unassembled WGS sequence"/>
</dbReference>
<keyword evidence="2" id="KW-1185">Reference proteome</keyword>
<accession>A0A5R9KSZ6</accession>
<evidence type="ECO:0000313" key="1">
    <source>
        <dbReference type="EMBL" id="TLU99391.1"/>
    </source>
</evidence>
<protein>
    <submittedName>
        <fullName evidence="1">Uncharacterized protein</fullName>
    </submittedName>
</protein>
<dbReference type="RefSeq" id="WP_138367681.1">
    <property type="nucleotide sequence ID" value="NZ_VCEJ01000005.1"/>
</dbReference>
<sequence>MNRPTYEFEQQANPNVYTFTSVGVNGEIKKAVIISRIESISDDPNAQFYNLAFGDLADATDYSTCNDDVRSNNGDMPKILATVVKVTMEFLTKNRTATLMFSGLIDEKSRLLGRNQRNILYHRAIDSNWFELSLLLEVYGINGMDVEEYRPGVQYETVLLRRK</sequence>
<dbReference type="EMBL" id="VCEJ01000005">
    <property type="protein sequence ID" value="TLU99391.1"/>
    <property type="molecule type" value="Genomic_DNA"/>
</dbReference>
<reference evidence="1 2" key="1">
    <citation type="submission" date="2019-05" db="EMBL/GenBank/DDBJ databases">
        <authorList>
            <person name="Qu J.-H."/>
        </authorList>
    </citation>
    <scope>NUCLEOTIDE SEQUENCE [LARGE SCALE GENOMIC DNA]</scope>
    <source>
        <strain evidence="1 2">T17</strain>
    </source>
</reference>
<dbReference type="AlphaFoldDB" id="A0A5R9KSZ6"/>
<proteinExistence type="predicted"/>
<dbReference type="InterPro" id="IPR053865">
    <property type="entry name" value="DUF6934"/>
</dbReference>
<name>A0A5R9KSZ6_9BACT</name>
<evidence type="ECO:0000313" key="2">
    <source>
        <dbReference type="Proteomes" id="UP000306402"/>
    </source>
</evidence>
<dbReference type="Pfam" id="PF22028">
    <property type="entry name" value="DUF6934"/>
    <property type="match status" value="1"/>
</dbReference>
<comment type="caution">
    <text evidence="1">The sequence shown here is derived from an EMBL/GenBank/DDBJ whole genome shotgun (WGS) entry which is preliminary data.</text>
</comment>